<accession>A0A9W9K0P6</accession>
<dbReference type="EMBL" id="JAPQKH010000007">
    <property type="protein sequence ID" value="KAJ5088470.1"/>
    <property type="molecule type" value="Genomic_DNA"/>
</dbReference>
<protein>
    <submittedName>
        <fullName evidence="1">Uncharacterized protein</fullName>
    </submittedName>
</protein>
<reference evidence="1" key="2">
    <citation type="journal article" date="2023" name="IMA Fungus">
        <title>Comparative genomic study of the Penicillium genus elucidates a diverse pangenome and 15 lateral gene transfer events.</title>
        <authorList>
            <person name="Petersen C."/>
            <person name="Sorensen T."/>
            <person name="Nielsen M.R."/>
            <person name="Sondergaard T.E."/>
            <person name="Sorensen J.L."/>
            <person name="Fitzpatrick D.A."/>
            <person name="Frisvad J.C."/>
            <person name="Nielsen K.L."/>
        </authorList>
    </citation>
    <scope>NUCLEOTIDE SEQUENCE</scope>
    <source>
        <strain evidence="1">IBT 30069</strain>
    </source>
</reference>
<reference evidence="1" key="1">
    <citation type="submission" date="2022-11" db="EMBL/GenBank/DDBJ databases">
        <authorList>
            <person name="Petersen C."/>
        </authorList>
    </citation>
    <scope>NUCLEOTIDE SEQUENCE</scope>
    <source>
        <strain evidence="1">IBT 30069</strain>
    </source>
</reference>
<dbReference type="AlphaFoldDB" id="A0A9W9K0P6"/>
<name>A0A9W9K0P6_9EURO</name>
<evidence type="ECO:0000313" key="1">
    <source>
        <dbReference type="EMBL" id="KAJ5088470.1"/>
    </source>
</evidence>
<keyword evidence="2" id="KW-1185">Reference proteome</keyword>
<proteinExistence type="predicted"/>
<dbReference type="Proteomes" id="UP001149165">
    <property type="component" value="Unassembled WGS sequence"/>
</dbReference>
<dbReference type="OrthoDB" id="1577640at2759"/>
<sequence length="136" mass="16323">MIPKAEVIIIRCLGFQALRLKHACCIEINSLFWFNEDLKGKDDDEIEEILDEQKWGYQALEILMQEFQSQFDTLELPLWEFLTTHWQPRMIEYLSQRDSYNQKHHEETRKLGVLLEPAGNDIPDWLYYFGNKVEEL</sequence>
<comment type="caution">
    <text evidence="1">The sequence shown here is derived from an EMBL/GenBank/DDBJ whole genome shotgun (WGS) entry which is preliminary data.</text>
</comment>
<evidence type="ECO:0000313" key="2">
    <source>
        <dbReference type="Proteomes" id="UP001149165"/>
    </source>
</evidence>
<organism evidence="1 2">
    <name type="scientific">Penicillium angulare</name>
    <dbReference type="NCBI Taxonomy" id="116970"/>
    <lineage>
        <taxon>Eukaryota</taxon>
        <taxon>Fungi</taxon>
        <taxon>Dikarya</taxon>
        <taxon>Ascomycota</taxon>
        <taxon>Pezizomycotina</taxon>
        <taxon>Eurotiomycetes</taxon>
        <taxon>Eurotiomycetidae</taxon>
        <taxon>Eurotiales</taxon>
        <taxon>Aspergillaceae</taxon>
        <taxon>Penicillium</taxon>
    </lineage>
</organism>
<gene>
    <name evidence="1" type="ORF">N7456_012086</name>
</gene>